<dbReference type="Pfam" id="PF00015">
    <property type="entry name" value="MCPsignal"/>
    <property type="match status" value="1"/>
</dbReference>
<dbReference type="PANTHER" id="PTHR32089">
    <property type="entry name" value="METHYL-ACCEPTING CHEMOTAXIS PROTEIN MCPB"/>
    <property type="match status" value="1"/>
</dbReference>
<comment type="subcellular location">
    <subcellularLocation>
        <location evidence="1">Cell inner membrane</location>
        <topology evidence="1">Multi-pass membrane protein</topology>
    </subcellularLocation>
</comment>
<dbReference type="EMBL" id="BJXJ01000004">
    <property type="protein sequence ID" value="GEM74568.1"/>
    <property type="molecule type" value="Genomic_DNA"/>
</dbReference>
<dbReference type="Pfam" id="PF00672">
    <property type="entry name" value="HAMP"/>
    <property type="match status" value="1"/>
</dbReference>
<keyword evidence="2" id="KW-0997">Cell inner membrane</keyword>
<evidence type="ECO:0000259" key="12">
    <source>
        <dbReference type="PROSITE" id="PS50885"/>
    </source>
</evidence>
<evidence type="ECO:0000256" key="7">
    <source>
        <dbReference type="ARBA" id="ARBA00029447"/>
    </source>
</evidence>
<evidence type="ECO:0000256" key="4">
    <source>
        <dbReference type="ARBA" id="ARBA00022989"/>
    </source>
</evidence>
<evidence type="ECO:0000256" key="8">
    <source>
        <dbReference type="PROSITE-ProRule" id="PRU00284"/>
    </source>
</evidence>
<dbReference type="PROSITE" id="PS50885">
    <property type="entry name" value="HAMP"/>
    <property type="match status" value="1"/>
</dbReference>
<reference evidence="13 14" key="1">
    <citation type="submission" date="2019-07" db="EMBL/GenBank/DDBJ databases">
        <title>Whole genome shotgun sequence of Vibrio sagamiensis NBRC 104589.</title>
        <authorList>
            <person name="Hosoyama A."/>
            <person name="Uohara A."/>
            <person name="Ohji S."/>
            <person name="Ichikawa N."/>
        </authorList>
    </citation>
    <scope>NUCLEOTIDE SEQUENCE [LARGE SCALE GENOMIC DNA]</scope>
    <source>
        <strain evidence="13 14">NBRC 104589</strain>
    </source>
</reference>
<keyword evidence="14" id="KW-1185">Reference proteome</keyword>
<dbReference type="Gene3D" id="1.10.287.950">
    <property type="entry name" value="Methyl-accepting chemotaxis protein"/>
    <property type="match status" value="1"/>
</dbReference>
<dbReference type="SMART" id="SM00304">
    <property type="entry name" value="HAMP"/>
    <property type="match status" value="1"/>
</dbReference>
<dbReference type="InterPro" id="IPR003660">
    <property type="entry name" value="HAMP_dom"/>
</dbReference>
<evidence type="ECO:0000256" key="5">
    <source>
        <dbReference type="ARBA" id="ARBA00023136"/>
    </source>
</evidence>
<feature type="transmembrane region" description="Helical" evidence="9">
    <location>
        <begin position="20"/>
        <end position="37"/>
    </location>
</feature>
<evidence type="ECO:0000256" key="9">
    <source>
        <dbReference type="SAM" id="Phobius"/>
    </source>
</evidence>
<evidence type="ECO:0000259" key="10">
    <source>
        <dbReference type="PROSITE" id="PS50111"/>
    </source>
</evidence>
<sequence length="627" mass="70347">MLGSPGSSHVLNKLSIRTKFILINIILYTGIFFYGVFEQISLDNLHELEVASVENTAAEVDLLNLRRYEKDFISRHNLKYKARFDETFEILSNRLTALDERLHEHGLQFDRQIDIINSTLHQYRIIFSDVVDKIQLLDSPTSSHSLIHRLSNSRQQLKEEVLQLNDLQAKVDFSSLTEYDLIYQALPTPQNKDAVLKELSKFIKVYAQQLQPSIEQYQDDLIHIFEAYQSLGVSSEEGLRGKLRQTVHQTEREILSLQTEIETAILTASDRVKNQLHLFGALIALTISLLLAIIARNIIFRIKAINTMMREIANGNGDLTLRMNTKGNDELAQLGHSFDLFIDKIHGLIKEAALVKEVLLQSSTESEHAAGNSIRNSEQQRIESESVITAINELVQTSNEITRNIEYAASNASQIKEASNSALKITQQASHSMQSLAAKIIDSQVLIQQLEEQSREINSVISTIQTIAEQTNLLALNAAIEAARAGEYGRGFAVVADEVRDLSMKTDKSTRQIEATINNLNEQVHHTVSLMSESQLHAKSTQKETKQVVSAIDNINQQIEDLFDLNAQIATASEQQSAVSSDIDRNITQISSLANDTHREIQSSVSCTKQVSQVSLKLDAIVAQFSY</sequence>
<evidence type="ECO:0000256" key="3">
    <source>
        <dbReference type="ARBA" id="ARBA00022692"/>
    </source>
</evidence>
<dbReference type="SMART" id="SM00283">
    <property type="entry name" value="MA"/>
    <property type="match status" value="1"/>
</dbReference>
<accession>A0A511QBD7</accession>
<dbReference type="InterPro" id="IPR004089">
    <property type="entry name" value="MCPsignal_dom"/>
</dbReference>
<comment type="caution">
    <text evidence="13">The sequence shown here is derived from an EMBL/GenBank/DDBJ whole genome shotgun (WGS) entry which is preliminary data.</text>
</comment>
<evidence type="ECO:0000313" key="13">
    <source>
        <dbReference type="EMBL" id="GEM74568.1"/>
    </source>
</evidence>
<keyword evidence="6 8" id="KW-0807">Transducer</keyword>
<dbReference type="Proteomes" id="UP000321922">
    <property type="component" value="Unassembled WGS sequence"/>
</dbReference>
<dbReference type="FunFam" id="1.10.287.950:FF:000001">
    <property type="entry name" value="Methyl-accepting chemotaxis sensory transducer"/>
    <property type="match status" value="1"/>
</dbReference>
<evidence type="ECO:0000259" key="11">
    <source>
        <dbReference type="PROSITE" id="PS50192"/>
    </source>
</evidence>
<feature type="transmembrane region" description="Helical" evidence="9">
    <location>
        <begin position="276"/>
        <end position="299"/>
    </location>
</feature>
<dbReference type="AlphaFoldDB" id="A0A511QBD7"/>
<keyword evidence="3 9" id="KW-0812">Transmembrane</keyword>
<keyword evidence="4 9" id="KW-1133">Transmembrane helix</keyword>
<dbReference type="GO" id="GO:0006935">
    <property type="term" value="P:chemotaxis"/>
    <property type="evidence" value="ECO:0007669"/>
    <property type="project" value="UniProtKB-ARBA"/>
</dbReference>
<name>A0A511QBD7_9VIBR</name>
<dbReference type="RefSeq" id="WP_039981172.1">
    <property type="nucleotide sequence ID" value="NZ_BAOJ01000054.1"/>
</dbReference>
<feature type="domain" description="HAMP" evidence="12">
    <location>
        <begin position="296"/>
        <end position="350"/>
    </location>
</feature>
<evidence type="ECO:0000313" key="14">
    <source>
        <dbReference type="Proteomes" id="UP000321922"/>
    </source>
</evidence>
<proteinExistence type="inferred from homology"/>
<protein>
    <submittedName>
        <fullName evidence="13">Methyl-accepting chemotaxis protein</fullName>
    </submittedName>
</protein>
<dbReference type="PANTHER" id="PTHR32089:SF119">
    <property type="entry name" value="METHYL-ACCEPTING CHEMOTAXIS PROTEIN CTPL"/>
    <property type="match status" value="1"/>
</dbReference>
<dbReference type="CDD" id="cd06225">
    <property type="entry name" value="HAMP"/>
    <property type="match status" value="1"/>
</dbReference>
<evidence type="ECO:0000256" key="6">
    <source>
        <dbReference type="ARBA" id="ARBA00023224"/>
    </source>
</evidence>
<keyword evidence="2" id="KW-1003">Cell membrane</keyword>
<evidence type="ECO:0000256" key="1">
    <source>
        <dbReference type="ARBA" id="ARBA00004429"/>
    </source>
</evidence>
<dbReference type="OrthoDB" id="8724845at2"/>
<feature type="domain" description="T-SNARE coiled-coil homology" evidence="11">
    <location>
        <begin position="542"/>
        <end position="604"/>
    </location>
</feature>
<dbReference type="SUPFAM" id="SSF58104">
    <property type="entry name" value="Methyl-accepting chemotaxis protein (MCP) signaling domain"/>
    <property type="match status" value="1"/>
</dbReference>
<evidence type="ECO:0000256" key="2">
    <source>
        <dbReference type="ARBA" id="ARBA00022519"/>
    </source>
</evidence>
<comment type="similarity">
    <text evidence="7">Belongs to the methyl-accepting chemotaxis (MCP) protein family.</text>
</comment>
<organism evidence="13 14">
    <name type="scientific">Vibrio sagamiensis NBRC 104589</name>
    <dbReference type="NCBI Taxonomy" id="1219064"/>
    <lineage>
        <taxon>Bacteria</taxon>
        <taxon>Pseudomonadati</taxon>
        <taxon>Pseudomonadota</taxon>
        <taxon>Gammaproteobacteria</taxon>
        <taxon>Vibrionales</taxon>
        <taxon>Vibrionaceae</taxon>
        <taxon>Vibrio</taxon>
    </lineage>
</organism>
<dbReference type="CDD" id="cd11386">
    <property type="entry name" value="MCP_signal"/>
    <property type="match status" value="1"/>
</dbReference>
<dbReference type="GO" id="GO:0007165">
    <property type="term" value="P:signal transduction"/>
    <property type="evidence" value="ECO:0007669"/>
    <property type="project" value="UniProtKB-KW"/>
</dbReference>
<gene>
    <name evidence="13" type="ORF">VSA01S_06800</name>
</gene>
<feature type="domain" description="Methyl-accepting transducer" evidence="10">
    <location>
        <begin position="355"/>
        <end position="591"/>
    </location>
</feature>
<dbReference type="PROSITE" id="PS50111">
    <property type="entry name" value="CHEMOTAXIS_TRANSDUC_2"/>
    <property type="match status" value="1"/>
</dbReference>
<dbReference type="InterPro" id="IPR000727">
    <property type="entry name" value="T_SNARE_dom"/>
</dbReference>
<dbReference type="GO" id="GO:0005886">
    <property type="term" value="C:plasma membrane"/>
    <property type="evidence" value="ECO:0007669"/>
    <property type="project" value="UniProtKB-SubCell"/>
</dbReference>
<dbReference type="PROSITE" id="PS50192">
    <property type="entry name" value="T_SNARE"/>
    <property type="match status" value="1"/>
</dbReference>
<keyword evidence="5 9" id="KW-0472">Membrane</keyword>